<evidence type="ECO:0000313" key="2">
    <source>
        <dbReference type="EMBL" id="BAU00624.1"/>
    </source>
</evidence>
<evidence type="ECO:0000256" key="1">
    <source>
        <dbReference type="SAM" id="MobiDB-lite"/>
    </source>
</evidence>
<accession>A0A0S3T725</accession>
<evidence type="ECO:0000313" key="3">
    <source>
        <dbReference type="Proteomes" id="UP000291084"/>
    </source>
</evidence>
<dbReference type="AlphaFoldDB" id="A0A0S3T725"/>
<gene>
    <name evidence="2" type="primary">Vigan.10G223400</name>
    <name evidence="2" type="ORF">VIGAN_10223400</name>
</gene>
<keyword evidence="3" id="KW-1185">Reference proteome</keyword>
<name>A0A0S3T725_PHAAN</name>
<protein>
    <submittedName>
        <fullName evidence="2">Uncharacterized protein</fullName>
    </submittedName>
</protein>
<reference evidence="2 3" key="1">
    <citation type="journal article" date="2015" name="Sci. Rep.">
        <title>The power of single molecule real-time sequencing technology in the de novo assembly of a eukaryotic genome.</title>
        <authorList>
            <person name="Sakai H."/>
            <person name="Naito K."/>
            <person name="Ogiso-Tanaka E."/>
            <person name="Takahashi Y."/>
            <person name="Iseki K."/>
            <person name="Muto C."/>
            <person name="Satou K."/>
            <person name="Teruya K."/>
            <person name="Shiroma A."/>
            <person name="Shimoji M."/>
            <person name="Hirano T."/>
            <person name="Itoh T."/>
            <person name="Kaga A."/>
            <person name="Tomooka N."/>
        </authorList>
    </citation>
    <scope>NUCLEOTIDE SEQUENCE [LARGE SCALE GENOMIC DNA]</scope>
    <source>
        <strain evidence="3">cv. Shumari</strain>
    </source>
</reference>
<feature type="compositionally biased region" description="Basic and acidic residues" evidence="1">
    <location>
        <begin position="100"/>
        <end position="111"/>
    </location>
</feature>
<dbReference type="EMBL" id="AP015043">
    <property type="protein sequence ID" value="BAU00624.1"/>
    <property type="molecule type" value="Genomic_DNA"/>
</dbReference>
<organism evidence="2 3">
    <name type="scientific">Vigna angularis var. angularis</name>
    <dbReference type="NCBI Taxonomy" id="157739"/>
    <lineage>
        <taxon>Eukaryota</taxon>
        <taxon>Viridiplantae</taxon>
        <taxon>Streptophyta</taxon>
        <taxon>Embryophyta</taxon>
        <taxon>Tracheophyta</taxon>
        <taxon>Spermatophyta</taxon>
        <taxon>Magnoliopsida</taxon>
        <taxon>eudicotyledons</taxon>
        <taxon>Gunneridae</taxon>
        <taxon>Pentapetalae</taxon>
        <taxon>rosids</taxon>
        <taxon>fabids</taxon>
        <taxon>Fabales</taxon>
        <taxon>Fabaceae</taxon>
        <taxon>Papilionoideae</taxon>
        <taxon>50 kb inversion clade</taxon>
        <taxon>NPAAA clade</taxon>
        <taxon>indigoferoid/millettioid clade</taxon>
        <taxon>Phaseoleae</taxon>
        <taxon>Vigna</taxon>
    </lineage>
</organism>
<sequence>MGALGLNAHGENPPVDILEPLSETETLPPFLLLVDVLGVLSRLVRVSPFKSISVLARLILPALKDWFNVICDFFILKLSVMLPYLGMGSDGDADGNAGGDADRFPLELRSD</sequence>
<feature type="region of interest" description="Disordered" evidence="1">
    <location>
        <begin position="89"/>
        <end position="111"/>
    </location>
</feature>
<proteinExistence type="predicted"/>
<dbReference type="Proteomes" id="UP000291084">
    <property type="component" value="Chromosome 10"/>
</dbReference>